<sequence length="184" mass="20771">MDVFGNGARVQVASTSGDLKRFGANSTEDALFDASQYAFFGKDVMEEVELGGLEDEEDDTLAAGIEEKEEEFLFDKEWFLLYCALEGSKFPSSDRFDNVSLAEVFNNFWINVLRNVSRTRSRCCNPLSERRLRSLINLLVEMAFVPPWFGILCMWLAPAECVSDLCWREEVEMVLGCGLDSCLG</sequence>
<name>A0AAV6LVB4_9ROSI</name>
<feature type="non-terminal residue" evidence="3">
    <location>
        <position position="1"/>
    </location>
</feature>
<comment type="caution">
    <text evidence="3">The sequence shown here is derived from an EMBL/GenBank/DDBJ whole genome shotgun (WGS) entry which is preliminary data.</text>
</comment>
<evidence type="ECO:0000256" key="2">
    <source>
        <dbReference type="ARBA" id="ARBA00022490"/>
    </source>
</evidence>
<evidence type="ECO:0000313" key="4">
    <source>
        <dbReference type="Proteomes" id="UP000685013"/>
    </source>
</evidence>
<evidence type="ECO:0000256" key="1">
    <source>
        <dbReference type="ARBA" id="ARBA00004201"/>
    </source>
</evidence>
<evidence type="ECO:0000313" key="3">
    <source>
        <dbReference type="EMBL" id="KAG6571285.1"/>
    </source>
</evidence>
<keyword evidence="4" id="KW-1185">Reference proteome</keyword>
<organism evidence="3 4">
    <name type="scientific">Cucurbita argyrosperma subsp. sororia</name>
    <dbReference type="NCBI Taxonomy" id="37648"/>
    <lineage>
        <taxon>Eukaryota</taxon>
        <taxon>Viridiplantae</taxon>
        <taxon>Streptophyta</taxon>
        <taxon>Embryophyta</taxon>
        <taxon>Tracheophyta</taxon>
        <taxon>Spermatophyta</taxon>
        <taxon>Magnoliopsida</taxon>
        <taxon>eudicotyledons</taxon>
        <taxon>Gunneridae</taxon>
        <taxon>Pentapetalae</taxon>
        <taxon>rosids</taxon>
        <taxon>fabids</taxon>
        <taxon>Cucurbitales</taxon>
        <taxon>Cucurbitaceae</taxon>
        <taxon>Cucurbiteae</taxon>
        <taxon>Cucurbita</taxon>
    </lineage>
</organism>
<reference evidence="3 4" key="1">
    <citation type="journal article" date="2021" name="Hortic Res">
        <title>The domestication of Cucurbita argyrosperma as revealed by the genome of its wild relative.</title>
        <authorList>
            <person name="Barrera-Redondo J."/>
            <person name="Sanchez-de la Vega G."/>
            <person name="Aguirre-Liguori J.A."/>
            <person name="Castellanos-Morales G."/>
            <person name="Gutierrez-Guerrero Y.T."/>
            <person name="Aguirre-Dugua X."/>
            <person name="Aguirre-Planter E."/>
            <person name="Tenaillon M.I."/>
            <person name="Lira-Saade R."/>
            <person name="Eguiarte L.E."/>
        </authorList>
    </citation>
    <scope>NUCLEOTIDE SEQUENCE [LARGE SCALE GENOMIC DNA]</scope>
    <source>
        <strain evidence="3">JBR-2021</strain>
    </source>
</reference>
<comment type="subcellular location">
    <subcellularLocation>
        <location evidence="1">Cytoplasm</location>
        <location evidence="1">P-body</location>
    </subcellularLocation>
</comment>
<proteinExistence type="predicted"/>
<dbReference type="InterPro" id="IPR039900">
    <property type="entry name" value="Pat1-like"/>
</dbReference>
<dbReference type="AlphaFoldDB" id="A0AAV6LVB4"/>
<protein>
    <submittedName>
        <fullName evidence="3">Protein PAT1-like protein</fullName>
    </submittedName>
</protein>
<dbReference type="GO" id="GO:0000932">
    <property type="term" value="C:P-body"/>
    <property type="evidence" value="ECO:0007669"/>
    <property type="project" value="UniProtKB-SubCell"/>
</dbReference>
<dbReference type="EMBL" id="JAGKQH010000020">
    <property type="protein sequence ID" value="KAG6571285.1"/>
    <property type="molecule type" value="Genomic_DNA"/>
</dbReference>
<dbReference type="Proteomes" id="UP000685013">
    <property type="component" value="Chromosome 20"/>
</dbReference>
<dbReference type="PANTHER" id="PTHR21551">
    <property type="entry name" value="TOPOISOMERASE II-ASSOCIATED PROTEIN PAT1"/>
    <property type="match status" value="1"/>
</dbReference>
<keyword evidence="2" id="KW-0963">Cytoplasm</keyword>
<gene>
    <name evidence="3" type="primary">PAT1-5</name>
    <name evidence="3" type="ORF">SDJN03_30200</name>
</gene>
<dbReference type="GO" id="GO:0000290">
    <property type="term" value="P:deadenylation-dependent decapping of nuclear-transcribed mRNA"/>
    <property type="evidence" value="ECO:0007669"/>
    <property type="project" value="InterPro"/>
</dbReference>
<dbReference type="PANTHER" id="PTHR21551:SF0">
    <property type="entry name" value="PROTEIN ASSOCIATED WITH TOPO II RELATED-1, ISOFORM A"/>
    <property type="match status" value="1"/>
</dbReference>
<accession>A0AAV6LVB4</accession>
<dbReference type="GO" id="GO:0033962">
    <property type="term" value="P:P-body assembly"/>
    <property type="evidence" value="ECO:0007669"/>
    <property type="project" value="TreeGrafter"/>
</dbReference>
<dbReference type="GO" id="GO:0003723">
    <property type="term" value="F:RNA binding"/>
    <property type="evidence" value="ECO:0007669"/>
    <property type="project" value="TreeGrafter"/>
</dbReference>